<evidence type="ECO:0000259" key="3">
    <source>
        <dbReference type="SMART" id="SM00014"/>
    </source>
</evidence>
<feature type="transmembrane region" description="Helical" evidence="2">
    <location>
        <begin position="390"/>
        <end position="411"/>
    </location>
</feature>
<dbReference type="PANTHER" id="PTHR31862">
    <property type="entry name" value="UPF0261 DOMAIN PROTEIN (AFU_ORTHOLOGUE AFUA_1G10120)"/>
    <property type="match status" value="1"/>
</dbReference>
<feature type="region of interest" description="Disordered" evidence="1">
    <location>
        <begin position="544"/>
        <end position="585"/>
    </location>
</feature>
<dbReference type="InterPro" id="IPR051353">
    <property type="entry name" value="Tobamovirus_resist_UPF0261"/>
</dbReference>
<organism evidence="4 5">
    <name type="scientific">Trichoderma harzianum</name>
    <name type="common">Hypocrea lixii</name>
    <dbReference type="NCBI Taxonomy" id="5544"/>
    <lineage>
        <taxon>Eukaryota</taxon>
        <taxon>Fungi</taxon>
        <taxon>Dikarya</taxon>
        <taxon>Ascomycota</taxon>
        <taxon>Pezizomycotina</taxon>
        <taxon>Sordariomycetes</taxon>
        <taxon>Hypocreomycetidae</taxon>
        <taxon>Hypocreales</taxon>
        <taxon>Hypocreaceae</taxon>
        <taxon>Trichoderma</taxon>
    </lineage>
</organism>
<evidence type="ECO:0000313" key="5">
    <source>
        <dbReference type="Proteomes" id="UP000034112"/>
    </source>
</evidence>
<comment type="caution">
    <text evidence="4">The sequence shown here is derived from an EMBL/GenBank/DDBJ whole genome shotgun (WGS) entry which is preliminary data.</text>
</comment>
<name>A0A0F9Z9E7_TRIHA</name>
<reference evidence="5" key="1">
    <citation type="journal article" date="2015" name="Genome Announc.">
        <title>Draft whole-genome sequence of the biocontrol agent Trichoderma harzianum T6776.</title>
        <authorList>
            <person name="Baroncelli R."/>
            <person name="Piaggeschi G."/>
            <person name="Fiorini L."/>
            <person name="Bertolini E."/>
            <person name="Zapparata A."/>
            <person name="Pe M.E."/>
            <person name="Sarrocco S."/>
            <person name="Vannacci G."/>
        </authorList>
    </citation>
    <scope>NUCLEOTIDE SEQUENCE [LARGE SCALE GENOMIC DNA]</scope>
    <source>
        <strain evidence="5">T6776</strain>
    </source>
</reference>
<dbReference type="InterPro" id="IPR009215">
    <property type="entry name" value="TIM-br_IGPS-like"/>
</dbReference>
<dbReference type="PANTHER" id="PTHR31862:SF1">
    <property type="entry name" value="UPF0261 DOMAIN PROTEIN (AFU_ORTHOLOGUE AFUA_1G10120)"/>
    <property type="match status" value="1"/>
</dbReference>
<dbReference type="InterPro" id="IPR000326">
    <property type="entry name" value="PAP2/HPO"/>
</dbReference>
<feature type="transmembrane region" description="Helical" evidence="2">
    <location>
        <begin position="355"/>
        <end position="378"/>
    </location>
</feature>
<dbReference type="Pfam" id="PF09370">
    <property type="entry name" value="PEP_hydrolase"/>
    <property type="match status" value="1"/>
</dbReference>
<dbReference type="Gene3D" id="1.20.144.10">
    <property type="entry name" value="Phosphatidic acid phosphatase type 2/haloperoxidase"/>
    <property type="match status" value="1"/>
</dbReference>
<dbReference type="InterPro" id="IPR015813">
    <property type="entry name" value="Pyrv/PenolPyrv_kinase-like_dom"/>
</dbReference>
<dbReference type="InterPro" id="IPR013785">
    <property type="entry name" value="Aldolase_TIM"/>
</dbReference>
<dbReference type="InterPro" id="IPR036938">
    <property type="entry name" value="PAP2/HPO_sf"/>
</dbReference>
<evidence type="ECO:0000256" key="1">
    <source>
        <dbReference type="SAM" id="MobiDB-lite"/>
    </source>
</evidence>
<keyword evidence="2" id="KW-0812">Transmembrane</keyword>
<dbReference type="FunFam" id="1.20.144.10:FF:000017">
    <property type="entry name" value="Diacylglycerol pyrophosphate phosphatase 1"/>
    <property type="match status" value="1"/>
</dbReference>
<evidence type="ECO:0000313" key="4">
    <source>
        <dbReference type="EMBL" id="KKO97226.1"/>
    </source>
</evidence>
<gene>
    <name evidence="4" type="ORF">THAR02_10671</name>
</gene>
<keyword evidence="2" id="KW-0472">Membrane</keyword>
<dbReference type="Gene3D" id="3.20.20.70">
    <property type="entry name" value="Aldolase class I"/>
    <property type="match status" value="1"/>
</dbReference>
<feature type="transmembrane region" description="Helical" evidence="2">
    <location>
        <begin position="461"/>
        <end position="483"/>
    </location>
</feature>
<evidence type="ECO:0000256" key="2">
    <source>
        <dbReference type="SAM" id="Phobius"/>
    </source>
</evidence>
<feature type="domain" description="Phosphatidic acid phosphatase type 2/haloperoxidase" evidence="3">
    <location>
        <begin position="390"/>
        <end position="535"/>
    </location>
</feature>
<proteinExistence type="predicted"/>
<dbReference type="Pfam" id="PF01569">
    <property type="entry name" value="PAP2"/>
    <property type="match status" value="1"/>
</dbReference>
<dbReference type="EMBL" id="JOKZ01000607">
    <property type="protein sequence ID" value="KKO97226.1"/>
    <property type="molecule type" value="Genomic_DNA"/>
</dbReference>
<protein>
    <submittedName>
        <fullName evidence="4">TIM-barrel enzyme family protein</fullName>
    </submittedName>
</protein>
<sequence length="585" mass="63474">MAPPTDRDQILAGLRARIAAGKSIVGAGAGIGLSAKFIEAGGGDLIIIYNSGRFRMAGRGSLSGLMPYGDANGIVVDMANEVLPVVKHTPVIAGVCGTDPFRNMPTFLKQLRDLGFAGVQNFPTVGLIDGQFRANLEETGMGYDLEVDMIQEAHSLNLLTTPYVFNVEESRKMARAGADILVAHMGLTTSGSIGATTGKTLDECIKLIQEIRDAAVEINPDVIVLCHGGPIAAPKDAEYVLGRTKGVHGFYGASSMERLPVETAITEITKSFKALKPKLRNINMPSVRTANAGDSTSSMGPLARFWRTTHAPDYIGFTILLAGWILIILLVNPFHRMFFINDLRISYPHAEHERVTVPLNFLYALFIPLGVLIAYNIATRASTHKHEATYLSLGISIVLSSFITDIVKNAVGRPRPDLLARCQPSADVKPNVLVTIAVCTAPDGHTLQDGWRSFPSGHSSFSFAGLGFLSLFLAGQLHIFNYYSGGRDLSRALICLSPLIGAALVAISRCEDYRHDVYDVCVGSALGMTVAYWSYRRHFPKLTSPNCDEPHPHPAVEAQQQGWQRVRDEEEQGSELAFPLGTRRS</sequence>
<dbReference type="SMART" id="SM00014">
    <property type="entry name" value="acidPPc"/>
    <property type="match status" value="1"/>
</dbReference>
<dbReference type="OrthoDB" id="10264588at2759"/>
<accession>A0A0F9Z9E7</accession>
<feature type="transmembrane region" description="Helical" evidence="2">
    <location>
        <begin position="314"/>
        <end position="334"/>
    </location>
</feature>
<dbReference type="CDD" id="cd03390">
    <property type="entry name" value="PAP2_containing_1_like"/>
    <property type="match status" value="1"/>
</dbReference>
<dbReference type="GO" id="GO:0003824">
    <property type="term" value="F:catalytic activity"/>
    <property type="evidence" value="ECO:0007669"/>
    <property type="project" value="InterPro"/>
</dbReference>
<dbReference type="SUPFAM" id="SSF48317">
    <property type="entry name" value="Acid phosphatase/Vanadium-dependent haloperoxidase"/>
    <property type="match status" value="1"/>
</dbReference>
<dbReference type="Gene3D" id="1.20.5.460">
    <property type="entry name" value="Single helix bin"/>
    <property type="match status" value="1"/>
</dbReference>
<dbReference type="AlphaFoldDB" id="A0A0F9Z9E7"/>
<dbReference type="Proteomes" id="UP000034112">
    <property type="component" value="Unassembled WGS sequence"/>
</dbReference>
<keyword evidence="2" id="KW-1133">Transmembrane helix</keyword>
<dbReference type="SUPFAM" id="SSF51621">
    <property type="entry name" value="Phosphoenolpyruvate/pyruvate domain"/>
    <property type="match status" value="1"/>
</dbReference>